<evidence type="ECO:0000259" key="6">
    <source>
        <dbReference type="Pfam" id="PF00188"/>
    </source>
</evidence>
<organism evidence="7 8">
    <name type="scientific">Candidatus Berkelbacteria bacterium RIFCSPLOWO2_01_FULL_50_28</name>
    <dbReference type="NCBI Taxonomy" id="1797471"/>
    <lineage>
        <taxon>Bacteria</taxon>
        <taxon>Candidatus Berkelbacteria</taxon>
    </lineage>
</organism>
<keyword evidence="2 5" id="KW-0812">Transmembrane</keyword>
<feature type="transmembrane region" description="Helical" evidence="5">
    <location>
        <begin position="6"/>
        <end position="24"/>
    </location>
</feature>
<dbReference type="CDD" id="cd05379">
    <property type="entry name" value="CAP_bacterial"/>
    <property type="match status" value="1"/>
</dbReference>
<dbReference type="STRING" id="1797471.A3A71_01300"/>
<dbReference type="Gene3D" id="3.40.33.10">
    <property type="entry name" value="CAP"/>
    <property type="match status" value="1"/>
</dbReference>
<evidence type="ECO:0000256" key="2">
    <source>
        <dbReference type="ARBA" id="ARBA00022692"/>
    </source>
</evidence>
<sequence length="324" mass="36135">MNWVDVIILGIFGFYIYEGIRRGFIEQTFEVIGFFITVFLANVSYKWFAPIMASKIGIDTVRAEPLAFVAMWLFFEIIYSLILRYCYPLIPSRLRNAVANKWAGLAPAFVKCFIITAVILTVIITSPVPAPLKSEISNSFLGSRFVNQSATVEAYINKMLGRDLKESLTFLTVPAQNEEIVPPDKRIDLDFKTTDVTIDEASEATMLKLINQERTKAGLSPLALDKPMRVVARGHSKDMLARGFFGHENPDGLSPFDRMESFGVTFKVAGENIAYAPSVELAHAGFMRSPGHKANIMSSDYGRIGIGIIDAGPYGKMFTQNFRD</sequence>
<feature type="domain" description="SCP" evidence="6">
    <location>
        <begin position="207"/>
        <end position="322"/>
    </location>
</feature>
<feature type="transmembrane region" description="Helical" evidence="5">
    <location>
        <begin position="69"/>
        <end position="90"/>
    </location>
</feature>
<evidence type="ECO:0000313" key="7">
    <source>
        <dbReference type="EMBL" id="OGD64674.1"/>
    </source>
</evidence>
<dbReference type="GO" id="GO:0016020">
    <property type="term" value="C:membrane"/>
    <property type="evidence" value="ECO:0007669"/>
    <property type="project" value="UniProtKB-SubCell"/>
</dbReference>
<evidence type="ECO:0000256" key="3">
    <source>
        <dbReference type="ARBA" id="ARBA00022989"/>
    </source>
</evidence>
<reference evidence="7 8" key="1">
    <citation type="journal article" date="2016" name="Nat. Commun.">
        <title>Thousands of microbial genomes shed light on interconnected biogeochemical processes in an aquifer system.</title>
        <authorList>
            <person name="Anantharaman K."/>
            <person name="Brown C.T."/>
            <person name="Hug L.A."/>
            <person name="Sharon I."/>
            <person name="Castelle C.J."/>
            <person name="Probst A.J."/>
            <person name="Thomas B.C."/>
            <person name="Singh A."/>
            <person name="Wilkins M.J."/>
            <person name="Karaoz U."/>
            <person name="Brodie E.L."/>
            <person name="Williams K.H."/>
            <person name="Hubbard S.S."/>
            <person name="Banfield J.F."/>
        </authorList>
    </citation>
    <scope>NUCLEOTIDE SEQUENCE [LARGE SCALE GENOMIC DNA]</scope>
</reference>
<keyword evidence="4 5" id="KW-0472">Membrane</keyword>
<dbReference type="SUPFAM" id="SSF55797">
    <property type="entry name" value="PR-1-like"/>
    <property type="match status" value="1"/>
</dbReference>
<feature type="transmembrane region" description="Helical" evidence="5">
    <location>
        <begin position="31"/>
        <end position="49"/>
    </location>
</feature>
<dbReference type="InterPro" id="IPR003825">
    <property type="entry name" value="Colicin-V_CvpA"/>
</dbReference>
<dbReference type="PANTHER" id="PTHR31157">
    <property type="entry name" value="SCP DOMAIN-CONTAINING PROTEIN"/>
    <property type="match status" value="1"/>
</dbReference>
<dbReference type="AlphaFoldDB" id="A0A1F5EBT0"/>
<dbReference type="InterPro" id="IPR014044">
    <property type="entry name" value="CAP_dom"/>
</dbReference>
<evidence type="ECO:0000313" key="8">
    <source>
        <dbReference type="Proteomes" id="UP000177481"/>
    </source>
</evidence>
<evidence type="ECO:0000256" key="5">
    <source>
        <dbReference type="SAM" id="Phobius"/>
    </source>
</evidence>
<gene>
    <name evidence="7" type="ORF">A3A71_01300</name>
</gene>
<dbReference type="InterPro" id="IPR035940">
    <property type="entry name" value="CAP_sf"/>
</dbReference>
<dbReference type="GO" id="GO:0009403">
    <property type="term" value="P:toxin biosynthetic process"/>
    <property type="evidence" value="ECO:0007669"/>
    <property type="project" value="InterPro"/>
</dbReference>
<accession>A0A1F5EBT0</accession>
<dbReference type="Pfam" id="PF00188">
    <property type="entry name" value="CAP"/>
    <property type="match status" value="1"/>
</dbReference>
<feature type="transmembrane region" description="Helical" evidence="5">
    <location>
        <begin position="102"/>
        <end position="124"/>
    </location>
</feature>
<protein>
    <recommendedName>
        <fullName evidence="6">SCP domain-containing protein</fullName>
    </recommendedName>
</protein>
<dbReference type="Proteomes" id="UP000177481">
    <property type="component" value="Unassembled WGS sequence"/>
</dbReference>
<dbReference type="EMBL" id="MEZX01000002">
    <property type="protein sequence ID" value="OGD64674.1"/>
    <property type="molecule type" value="Genomic_DNA"/>
</dbReference>
<evidence type="ECO:0000256" key="4">
    <source>
        <dbReference type="ARBA" id="ARBA00023136"/>
    </source>
</evidence>
<name>A0A1F5EBT0_9BACT</name>
<evidence type="ECO:0000256" key="1">
    <source>
        <dbReference type="ARBA" id="ARBA00004141"/>
    </source>
</evidence>
<dbReference type="PANTHER" id="PTHR31157:SF1">
    <property type="entry name" value="SCP DOMAIN-CONTAINING PROTEIN"/>
    <property type="match status" value="1"/>
</dbReference>
<dbReference type="Pfam" id="PF02674">
    <property type="entry name" value="Colicin_V"/>
    <property type="match status" value="1"/>
</dbReference>
<comment type="subcellular location">
    <subcellularLocation>
        <location evidence="1">Membrane</location>
        <topology evidence="1">Multi-pass membrane protein</topology>
    </subcellularLocation>
</comment>
<proteinExistence type="predicted"/>
<comment type="caution">
    <text evidence="7">The sequence shown here is derived from an EMBL/GenBank/DDBJ whole genome shotgun (WGS) entry which is preliminary data.</text>
</comment>
<keyword evidence="3 5" id="KW-1133">Transmembrane helix</keyword>